<gene>
    <name evidence="6" type="ORF">SAMN05421630_103254</name>
</gene>
<evidence type="ECO:0000256" key="1">
    <source>
        <dbReference type="ARBA" id="ARBA00013263"/>
    </source>
</evidence>
<dbReference type="InterPro" id="IPR005479">
    <property type="entry name" value="CPAse_ATP-bd"/>
</dbReference>
<dbReference type="InterPro" id="IPR011054">
    <property type="entry name" value="Rudment_hybrid_motif"/>
</dbReference>
<organism evidence="6 7">
    <name type="scientific">Prauserella marina</name>
    <dbReference type="NCBI Taxonomy" id="530584"/>
    <lineage>
        <taxon>Bacteria</taxon>
        <taxon>Bacillati</taxon>
        <taxon>Actinomycetota</taxon>
        <taxon>Actinomycetes</taxon>
        <taxon>Pseudonocardiales</taxon>
        <taxon>Pseudonocardiaceae</taxon>
        <taxon>Prauserella</taxon>
    </lineage>
</organism>
<evidence type="ECO:0000256" key="3">
    <source>
        <dbReference type="ARBA" id="ARBA00022741"/>
    </source>
</evidence>
<dbReference type="PROSITE" id="PS50975">
    <property type="entry name" value="ATP_GRASP"/>
    <property type="match status" value="1"/>
</dbReference>
<dbReference type="AlphaFoldDB" id="A0A222VJJ3"/>
<dbReference type="KEGG" id="pmad:BAY61_01500"/>
<evidence type="ECO:0000256" key="5">
    <source>
        <dbReference type="ARBA" id="ARBA00048600"/>
    </source>
</evidence>
<keyword evidence="4" id="KW-0067">ATP-binding</keyword>
<dbReference type="PANTHER" id="PTHR48095">
    <property type="entry name" value="PYRUVATE CARBOXYLASE SUBUNIT A"/>
    <property type="match status" value="1"/>
</dbReference>
<dbReference type="EC" id="6.3.4.14" evidence="1"/>
<dbReference type="GO" id="GO:0005524">
    <property type="term" value="F:ATP binding"/>
    <property type="evidence" value="ECO:0007669"/>
    <property type="project" value="UniProtKB-UniRule"/>
</dbReference>
<dbReference type="SMART" id="SM00878">
    <property type="entry name" value="Biotin_carb_C"/>
    <property type="match status" value="1"/>
</dbReference>
<dbReference type="PANTHER" id="PTHR48095:SF2">
    <property type="entry name" value="BIOTIN CARBOXYLASE, CHLOROPLASTIC"/>
    <property type="match status" value="1"/>
</dbReference>
<name>A0A222VJJ3_9PSEU</name>
<dbReference type="SUPFAM" id="SSF51246">
    <property type="entry name" value="Rudiment single hybrid motif"/>
    <property type="match status" value="1"/>
</dbReference>
<dbReference type="InterPro" id="IPR011761">
    <property type="entry name" value="ATP-grasp"/>
</dbReference>
<proteinExistence type="predicted"/>
<dbReference type="GO" id="GO:0004075">
    <property type="term" value="F:biotin carboxylase activity"/>
    <property type="evidence" value="ECO:0007669"/>
    <property type="project" value="UniProtKB-EC"/>
</dbReference>
<accession>A0A222VJJ3</accession>
<reference evidence="6 7" key="1">
    <citation type="submission" date="2016-10" db="EMBL/GenBank/DDBJ databases">
        <authorList>
            <person name="de Groot N.N."/>
        </authorList>
    </citation>
    <scope>NUCLEOTIDE SEQUENCE [LARGE SCALE GENOMIC DNA]</scope>
    <source>
        <strain evidence="6 7">CGMCC 4.5506</strain>
    </source>
</reference>
<dbReference type="STRING" id="530584.SAMN05421630_103254"/>
<dbReference type="Pfam" id="PF02785">
    <property type="entry name" value="Biotin_carb_C"/>
    <property type="match status" value="1"/>
</dbReference>
<protein>
    <recommendedName>
        <fullName evidence="1">biotin carboxylase</fullName>
        <ecNumber evidence="1">6.3.4.14</ecNumber>
    </recommendedName>
</protein>
<dbReference type="PROSITE" id="PS00867">
    <property type="entry name" value="CPSASE_2"/>
    <property type="match status" value="1"/>
</dbReference>
<evidence type="ECO:0000313" key="7">
    <source>
        <dbReference type="Proteomes" id="UP000199494"/>
    </source>
</evidence>
<keyword evidence="3" id="KW-0547">Nucleotide-binding</keyword>
<dbReference type="GO" id="GO:0046872">
    <property type="term" value="F:metal ion binding"/>
    <property type="evidence" value="ECO:0007669"/>
    <property type="project" value="InterPro"/>
</dbReference>
<dbReference type="InterPro" id="IPR005482">
    <property type="entry name" value="Biotin_COase_C"/>
</dbReference>
<evidence type="ECO:0000256" key="4">
    <source>
        <dbReference type="ARBA" id="ARBA00022840"/>
    </source>
</evidence>
<comment type="catalytic activity">
    <reaction evidence="5">
        <text>N(6)-biotinyl-L-lysyl-[protein] + hydrogencarbonate + ATP = N(6)-carboxybiotinyl-L-lysyl-[protein] + ADP + phosphate + H(+)</text>
        <dbReference type="Rhea" id="RHEA:13501"/>
        <dbReference type="Rhea" id="RHEA-COMP:10505"/>
        <dbReference type="Rhea" id="RHEA-COMP:10506"/>
        <dbReference type="ChEBI" id="CHEBI:15378"/>
        <dbReference type="ChEBI" id="CHEBI:17544"/>
        <dbReference type="ChEBI" id="CHEBI:30616"/>
        <dbReference type="ChEBI" id="CHEBI:43474"/>
        <dbReference type="ChEBI" id="CHEBI:83144"/>
        <dbReference type="ChEBI" id="CHEBI:83145"/>
        <dbReference type="ChEBI" id="CHEBI:456216"/>
        <dbReference type="EC" id="6.3.4.14"/>
    </reaction>
</comment>
<keyword evidence="2" id="KW-0436">Ligase</keyword>
<dbReference type="InterPro" id="IPR011764">
    <property type="entry name" value="Biotin_carboxylation_dom"/>
</dbReference>
<evidence type="ECO:0000313" key="6">
    <source>
        <dbReference type="EMBL" id="SDC70077.1"/>
    </source>
</evidence>
<sequence>MSERARQFIGLDNGGQGRCPNRPIGAGRGRGEGVPNPQHRGGWLEEAPAADLGDTLRAAITSAAVRLAEYVGYRNAGTVEFLLAPDGEFYFMEMNTRIQVEHPVTEVVTGVDLLAEQLRIAGGERLSFAQSDIALEGAAVELRINAEDPGNNFMPTPGELARFDLPGGPGVRVDSGFVAGDRISPFYDSMLAKLICWGADRRQALARARQALAELRIEGVSSTASLHGELLGDRELIGGPVHTRWLEERLG</sequence>
<dbReference type="Gene3D" id="3.30.470.20">
    <property type="entry name" value="ATP-grasp fold, B domain"/>
    <property type="match status" value="1"/>
</dbReference>
<dbReference type="RefSeq" id="WP_245865676.1">
    <property type="nucleotide sequence ID" value="NZ_CP016353.1"/>
</dbReference>
<dbReference type="Proteomes" id="UP000199494">
    <property type="component" value="Unassembled WGS sequence"/>
</dbReference>
<dbReference type="EMBL" id="FMZE01000003">
    <property type="protein sequence ID" value="SDC70077.1"/>
    <property type="molecule type" value="Genomic_DNA"/>
</dbReference>
<dbReference type="PROSITE" id="PS50979">
    <property type="entry name" value="BC"/>
    <property type="match status" value="1"/>
</dbReference>
<dbReference type="InterPro" id="IPR051602">
    <property type="entry name" value="ACC_Biotin_Carboxylase"/>
</dbReference>
<evidence type="ECO:0000256" key="2">
    <source>
        <dbReference type="ARBA" id="ARBA00022598"/>
    </source>
</evidence>
<dbReference type="SUPFAM" id="SSF56059">
    <property type="entry name" value="Glutathione synthetase ATP-binding domain-like"/>
    <property type="match status" value="1"/>
</dbReference>
<keyword evidence="7" id="KW-1185">Reference proteome</keyword>
<dbReference type="Pfam" id="PF02786">
    <property type="entry name" value="CPSase_L_D2"/>
    <property type="match status" value="1"/>
</dbReference>